<evidence type="ECO:0000313" key="1">
    <source>
        <dbReference type="EMBL" id="PPK61827.1"/>
    </source>
</evidence>
<dbReference type="Pfam" id="PF05621">
    <property type="entry name" value="TniB"/>
    <property type="match status" value="1"/>
</dbReference>
<protein>
    <submittedName>
        <fullName evidence="1">TniB protein</fullName>
    </submittedName>
</protein>
<dbReference type="Proteomes" id="UP000239861">
    <property type="component" value="Unassembled WGS sequence"/>
</dbReference>
<accession>A0AB36ZZL2</accession>
<organism evidence="1 2">
    <name type="scientific">Malaciobacter marinus</name>
    <dbReference type="NCBI Taxonomy" id="505249"/>
    <lineage>
        <taxon>Bacteria</taxon>
        <taxon>Pseudomonadati</taxon>
        <taxon>Campylobacterota</taxon>
        <taxon>Epsilonproteobacteria</taxon>
        <taxon>Campylobacterales</taxon>
        <taxon>Arcobacteraceae</taxon>
        <taxon>Malaciobacter</taxon>
    </lineage>
</organism>
<gene>
    <name evidence="1" type="ORF">B0F89_10763</name>
</gene>
<dbReference type="InterPro" id="IPR052026">
    <property type="entry name" value="ExeA_AAA_ATPase_DNA-bind"/>
</dbReference>
<dbReference type="Gene3D" id="3.40.50.300">
    <property type="entry name" value="P-loop containing nucleotide triphosphate hydrolases"/>
    <property type="match status" value="1"/>
</dbReference>
<name>A0AB36ZZL2_9BACT</name>
<dbReference type="AlphaFoldDB" id="A0AB36ZZL2"/>
<dbReference type="PANTHER" id="PTHR35894:SF1">
    <property type="entry name" value="PHOSPHORIBULOKINASE _ URIDINE KINASE FAMILY"/>
    <property type="match status" value="1"/>
</dbReference>
<comment type="caution">
    <text evidence="1">The sequence shown here is derived from an EMBL/GenBank/DDBJ whole genome shotgun (WGS) entry which is preliminary data.</text>
</comment>
<dbReference type="RefSeq" id="WP_104411996.1">
    <property type="nucleotide sequence ID" value="NZ_PTIW01000007.1"/>
</dbReference>
<dbReference type="EMBL" id="PTIW01000007">
    <property type="protein sequence ID" value="PPK61827.1"/>
    <property type="molecule type" value="Genomic_DNA"/>
</dbReference>
<dbReference type="InterPro" id="IPR027417">
    <property type="entry name" value="P-loop_NTPase"/>
</dbReference>
<dbReference type="PANTHER" id="PTHR35894">
    <property type="entry name" value="GENERAL SECRETION PATHWAY PROTEIN A-RELATED"/>
    <property type="match status" value="1"/>
</dbReference>
<dbReference type="SUPFAM" id="SSF52540">
    <property type="entry name" value="P-loop containing nucleoside triphosphate hydrolases"/>
    <property type="match status" value="1"/>
</dbReference>
<evidence type="ECO:0000313" key="2">
    <source>
        <dbReference type="Proteomes" id="UP000239861"/>
    </source>
</evidence>
<sequence length="285" mass="32808">MNENLSSQLQKYLDLSDEERIFFIQKDKWIDYPEANKILTKIEDIYKAPKSIRSRGMLLYGDSNNGKTAILKRFYRKFSKDEYLDEDGDLIHLMPIVYVIAEASSDESVMFTEILSSMNVPVNHKEKVTKKKEEAVYYLNLMQTKLIIIDEIQNVLHGPHNKMAQLITSLKTLNNKTGIPIILAGTQDAMSAISIDNQTKSRFKPYELPLWNNDENFLRFVATIEAMLPLKKASNIYKNYELLTYIHGLSNGCIGEVINILKDAAIYAIRTKTERISKKEIKESL</sequence>
<proteinExistence type="predicted"/>
<dbReference type="InterPro" id="IPR008868">
    <property type="entry name" value="TniB"/>
</dbReference>
<reference evidence="1 2" key="1">
    <citation type="submission" date="2018-02" db="EMBL/GenBank/DDBJ databases">
        <title>Subsurface microbial communities from deep shales in Ohio and West Virginia, USA.</title>
        <authorList>
            <person name="Wrighton K."/>
        </authorList>
    </citation>
    <scope>NUCLEOTIDE SEQUENCE [LARGE SCALE GENOMIC DNA]</scope>
    <source>
        <strain evidence="1 2">MARC-MIP3H16</strain>
    </source>
</reference>